<protein>
    <submittedName>
        <fullName evidence="1">Uncharacterized protein</fullName>
    </submittedName>
</protein>
<dbReference type="Proteomes" id="UP000559987">
    <property type="component" value="Unassembled WGS sequence"/>
</dbReference>
<gene>
    <name evidence="1" type="ORF">FHS30_001709</name>
</gene>
<evidence type="ECO:0000313" key="1">
    <source>
        <dbReference type="EMBL" id="MBB3168525.1"/>
    </source>
</evidence>
<dbReference type="EMBL" id="JACHXZ010000002">
    <property type="protein sequence ID" value="MBB3168525.1"/>
    <property type="molecule type" value="Genomic_DNA"/>
</dbReference>
<keyword evidence="2" id="KW-1185">Reference proteome</keyword>
<reference evidence="1 2" key="1">
    <citation type="submission" date="2020-08" db="EMBL/GenBank/DDBJ databases">
        <title>Genomic Encyclopedia of Type Strains, Phase III (KMG-III): the genomes of soil and plant-associated and newly described type strains.</title>
        <authorList>
            <person name="Whitman W."/>
        </authorList>
    </citation>
    <scope>NUCLEOTIDE SEQUENCE [LARGE SCALE GENOMIC DNA]</scope>
    <source>
        <strain evidence="1 2">CECT 8571</strain>
    </source>
</reference>
<name>A0A839UT43_9GAMM</name>
<organism evidence="1 2">
    <name type="scientific">Simiduia aestuariiviva</name>
    <dbReference type="NCBI Taxonomy" id="1510459"/>
    <lineage>
        <taxon>Bacteria</taxon>
        <taxon>Pseudomonadati</taxon>
        <taxon>Pseudomonadota</taxon>
        <taxon>Gammaproteobacteria</taxon>
        <taxon>Cellvibrionales</taxon>
        <taxon>Cellvibrionaceae</taxon>
        <taxon>Simiduia</taxon>
    </lineage>
</organism>
<sequence>MMFRPSGGQRKLATLRARANSEGLRVRLASGHDPSLKGTALYAMPWRHKGLRSQRWALVRKDYAHDIHVNDFWSWESEAAPELADMLNEQIKALPNTVMGVSAGPEGLGVHWSERGSMAELEFLMAWLSSFQNAMAAKLPSESVASA</sequence>
<evidence type="ECO:0000313" key="2">
    <source>
        <dbReference type="Proteomes" id="UP000559987"/>
    </source>
</evidence>
<dbReference type="AlphaFoldDB" id="A0A839UT43"/>
<comment type="caution">
    <text evidence="1">The sequence shown here is derived from an EMBL/GenBank/DDBJ whole genome shotgun (WGS) entry which is preliminary data.</text>
</comment>
<accession>A0A839UT43</accession>
<dbReference type="RefSeq" id="WP_183910001.1">
    <property type="nucleotide sequence ID" value="NZ_JACHXZ010000002.1"/>
</dbReference>
<proteinExistence type="predicted"/>